<gene>
    <name evidence="1" type="ORF">TR69_WS6001001308</name>
</gene>
<evidence type="ECO:0000313" key="2">
    <source>
        <dbReference type="Proteomes" id="UP000070457"/>
    </source>
</evidence>
<organism evidence="1 2">
    <name type="scientific">candidate division WS6 bacterium OLB20</name>
    <dbReference type="NCBI Taxonomy" id="1617426"/>
    <lineage>
        <taxon>Bacteria</taxon>
        <taxon>Candidatus Dojkabacteria</taxon>
    </lineage>
</organism>
<accession>A0A136LWJ0</accession>
<dbReference type="STRING" id="1617426.TR69_WS6001001308"/>
<reference evidence="1 2" key="1">
    <citation type="submission" date="2015-02" db="EMBL/GenBank/DDBJ databases">
        <title>Improved understanding of the partial-nitritation anammox process through 23 genomes representing the majority of the microbial community.</title>
        <authorList>
            <person name="Speth D.R."/>
            <person name="In T Zandt M."/>
            <person name="Guerrero Cruz S."/>
            <person name="Jetten M.S."/>
            <person name="Dutilh B.E."/>
        </authorList>
    </citation>
    <scope>NUCLEOTIDE SEQUENCE [LARGE SCALE GENOMIC DNA]</scope>
    <source>
        <strain evidence="1">OLB20</strain>
    </source>
</reference>
<evidence type="ECO:0000313" key="1">
    <source>
        <dbReference type="EMBL" id="KXK26015.1"/>
    </source>
</evidence>
<comment type="caution">
    <text evidence="1">The sequence shown here is derived from an EMBL/GenBank/DDBJ whole genome shotgun (WGS) entry which is preliminary data.</text>
</comment>
<dbReference type="EMBL" id="JYNZ01000005">
    <property type="protein sequence ID" value="KXK26015.1"/>
    <property type="molecule type" value="Genomic_DNA"/>
</dbReference>
<name>A0A136LWJ0_9BACT</name>
<proteinExistence type="predicted"/>
<protein>
    <submittedName>
        <fullName evidence="1">Uncharacterized protein</fullName>
    </submittedName>
</protein>
<dbReference type="AlphaFoldDB" id="A0A136LWJ0"/>
<dbReference type="Proteomes" id="UP000070457">
    <property type="component" value="Unassembled WGS sequence"/>
</dbReference>
<sequence length="327" mass="36527">MLTWCVATLTLEVYQNITMRKIPVLLTVTVLLLSAPLSTSAAISFDMSPEHAVFRTGVTTGSVFATGTGADNDNFATYSPDGSIFAFDLMPQDEPRSGVVAGAADDKDLILKFAEVNLPLYKQDYYWGKYLNGAAGAKELNKMPVLRPGDRISVIRDGYLTLSPKSGYVRPTNGYYYGSGLCWSTSALGQMMDYANTEFRKKFGIDLFVFSGRDRAPHGTWYKSYEHSNRGYGYTVIKISSGGGQDYSFTVNPAISSLPNMNDFKLKIVMTYRTDFPGAYFGQSIGGYIMTNKDLRLVSYTNPRIFLEEVKLNYTDHFRSFRRSHNE</sequence>
<dbReference type="PATRIC" id="fig|1617426.3.peg.1291"/>